<organism evidence="2 3">
    <name type="scientific">Bugula neritina</name>
    <name type="common">Brown bryozoan</name>
    <name type="synonym">Sertularia neritina</name>
    <dbReference type="NCBI Taxonomy" id="10212"/>
    <lineage>
        <taxon>Eukaryota</taxon>
        <taxon>Metazoa</taxon>
        <taxon>Spiralia</taxon>
        <taxon>Lophotrochozoa</taxon>
        <taxon>Bryozoa</taxon>
        <taxon>Gymnolaemata</taxon>
        <taxon>Cheilostomatida</taxon>
        <taxon>Flustrina</taxon>
        <taxon>Buguloidea</taxon>
        <taxon>Bugulidae</taxon>
        <taxon>Bugula</taxon>
    </lineage>
</organism>
<dbReference type="AlphaFoldDB" id="A0A7J7KA07"/>
<dbReference type="EMBL" id="VXIV02000945">
    <property type="protein sequence ID" value="KAF6035053.1"/>
    <property type="molecule type" value="Genomic_DNA"/>
</dbReference>
<dbReference type="SUPFAM" id="SSF52743">
    <property type="entry name" value="Subtilisin-like"/>
    <property type="match status" value="1"/>
</dbReference>
<dbReference type="OrthoDB" id="10256524at2759"/>
<feature type="region of interest" description="Disordered" evidence="1">
    <location>
        <begin position="129"/>
        <end position="151"/>
    </location>
</feature>
<gene>
    <name evidence="2" type="ORF">EB796_006638</name>
</gene>
<protein>
    <submittedName>
        <fullName evidence="2">TPP2</fullName>
    </submittedName>
</protein>
<evidence type="ECO:0000313" key="3">
    <source>
        <dbReference type="Proteomes" id="UP000593567"/>
    </source>
</evidence>
<reference evidence="2" key="1">
    <citation type="submission" date="2020-06" db="EMBL/GenBank/DDBJ databases">
        <title>Draft genome of Bugula neritina, a colonial animal packing powerful symbionts and potential medicines.</title>
        <authorList>
            <person name="Rayko M."/>
        </authorList>
    </citation>
    <scope>NUCLEOTIDE SEQUENCE [LARGE SCALE GENOMIC DNA]</scope>
    <source>
        <strain evidence="2">Kwan_BN1</strain>
    </source>
</reference>
<dbReference type="InterPro" id="IPR036852">
    <property type="entry name" value="Peptidase_S8/S53_dom_sf"/>
</dbReference>
<sequence>MACSIDTDFPTHGLLPKKETGAINFLTKYPDFNGDGVTIAILDTGVDPAAKGLQETPNGETKVIDLYDASGSGDVDTSTVVEAKDGEITGLSGRKLKIPGDWNNPSGKYHIGIKSAYSLCPRPLKSRLKDERKKQLWTPPTQPTCISGYER</sequence>
<dbReference type="GO" id="GO:0004252">
    <property type="term" value="F:serine-type endopeptidase activity"/>
    <property type="evidence" value="ECO:0007669"/>
    <property type="project" value="InterPro"/>
</dbReference>
<evidence type="ECO:0000313" key="2">
    <source>
        <dbReference type="EMBL" id="KAF6035053.1"/>
    </source>
</evidence>
<accession>A0A7J7KA07</accession>
<comment type="caution">
    <text evidence="2">The sequence shown here is derived from an EMBL/GenBank/DDBJ whole genome shotgun (WGS) entry which is preliminary data.</text>
</comment>
<dbReference type="FunFam" id="3.40.50.200:FF:000039">
    <property type="entry name" value="Predicted protein"/>
    <property type="match status" value="1"/>
</dbReference>
<keyword evidence="3" id="KW-1185">Reference proteome</keyword>
<dbReference type="Gene3D" id="2.20.25.690">
    <property type="match status" value="1"/>
</dbReference>
<dbReference type="Proteomes" id="UP000593567">
    <property type="component" value="Unassembled WGS sequence"/>
</dbReference>
<name>A0A7J7KA07_BUGNE</name>
<dbReference type="GO" id="GO:0006508">
    <property type="term" value="P:proteolysis"/>
    <property type="evidence" value="ECO:0007669"/>
    <property type="project" value="InterPro"/>
</dbReference>
<proteinExistence type="predicted"/>
<evidence type="ECO:0000256" key="1">
    <source>
        <dbReference type="SAM" id="MobiDB-lite"/>
    </source>
</evidence>